<dbReference type="EMBL" id="JACSPY010000001">
    <property type="protein sequence ID" value="MBD8019591.1"/>
    <property type="molecule type" value="Genomic_DNA"/>
</dbReference>
<dbReference type="NCBIfam" id="TIGR02122">
    <property type="entry name" value="TRAP_TAXI"/>
    <property type="match status" value="1"/>
</dbReference>
<evidence type="ECO:0000313" key="2">
    <source>
        <dbReference type="EMBL" id="MBD8019591.1"/>
    </source>
</evidence>
<organism evidence="2 3">
    <name type="scientific">Brevibacterium gallinarum</name>
    <dbReference type="NCBI Taxonomy" id="2762220"/>
    <lineage>
        <taxon>Bacteria</taxon>
        <taxon>Bacillati</taxon>
        <taxon>Actinomycetota</taxon>
        <taxon>Actinomycetes</taxon>
        <taxon>Micrococcales</taxon>
        <taxon>Brevibacteriaceae</taxon>
        <taxon>Brevibacterium</taxon>
    </lineage>
</organism>
<proteinExistence type="predicted"/>
<dbReference type="Pfam" id="PF16868">
    <property type="entry name" value="NMT1_3"/>
    <property type="match status" value="1"/>
</dbReference>
<dbReference type="RefSeq" id="WP_191725155.1">
    <property type="nucleotide sequence ID" value="NZ_JACSPY010000001.1"/>
</dbReference>
<dbReference type="Proteomes" id="UP000651517">
    <property type="component" value="Unassembled WGS sequence"/>
</dbReference>
<evidence type="ECO:0000313" key="3">
    <source>
        <dbReference type="Proteomes" id="UP000651517"/>
    </source>
</evidence>
<keyword evidence="3" id="KW-1185">Reference proteome</keyword>
<dbReference type="PANTHER" id="PTHR42941">
    <property type="entry name" value="SLL1037 PROTEIN"/>
    <property type="match status" value="1"/>
</dbReference>
<dbReference type="Gene3D" id="3.40.190.10">
    <property type="entry name" value="Periplasmic binding protein-like II"/>
    <property type="match status" value="2"/>
</dbReference>
<name>A0ABR8WR94_9MICO</name>
<accession>A0ABR8WR94</accession>
<reference evidence="2 3" key="1">
    <citation type="submission" date="2020-08" db="EMBL/GenBank/DDBJ databases">
        <title>A Genomic Blueprint of the Chicken Gut Microbiome.</title>
        <authorList>
            <person name="Gilroy R."/>
            <person name="Ravi A."/>
            <person name="Getino M."/>
            <person name="Pursley I."/>
            <person name="Horton D.L."/>
            <person name="Alikhan N.-F."/>
            <person name="Baker D."/>
            <person name="Gharbi K."/>
            <person name="Hall N."/>
            <person name="Watson M."/>
            <person name="Adriaenssens E.M."/>
            <person name="Foster-Nyarko E."/>
            <person name="Jarju S."/>
            <person name="Secka A."/>
            <person name="Antonio M."/>
            <person name="Oren A."/>
            <person name="Chaudhuri R."/>
            <person name="La Ragione R.M."/>
            <person name="Hildebrand F."/>
            <person name="Pallen M.J."/>
        </authorList>
    </citation>
    <scope>NUCLEOTIDE SEQUENCE [LARGE SCALE GENOMIC DNA]</scope>
    <source>
        <strain evidence="2 3">Re57</strain>
    </source>
</reference>
<keyword evidence="1" id="KW-0732">Signal</keyword>
<sequence>MKHGFGRTLAAAAAVLTLALAGCGSGSGGGGSQTEADFTRDLTFGTGGTAGVYFPLGNEYARILESNVDGLSVNAIETDGSVDNVGRISRNELELALIQSNTVNEAVTGTGQFADVDEPVENLGWIGQLYPESVQVVTVDGSGVASMDDLKGKRIGVGSPGSGTRSVAEMVLSAHGIEEGDYEPYSQTFADSRSLLQDGNLDASIETIGVPAASLTELAATTDVKLIPLDEGVAQEIADGSYFETYTIPGGTYEFVPEDVPTVTMYATAIASTSRVSEDDGYAIAKTIYEKAGDITLAQGEMISLDDALLGRGDVPLHPGAEKYFTEEGLLD</sequence>
<dbReference type="PROSITE" id="PS51257">
    <property type="entry name" value="PROKAR_LIPOPROTEIN"/>
    <property type="match status" value="1"/>
</dbReference>
<dbReference type="InterPro" id="IPR011852">
    <property type="entry name" value="TRAP_TAXI"/>
</dbReference>
<comment type="caution">
    <text evidence="2">The sequence shown here is derived from an EMBL/GenBank/DDBJ whole genome shotgun (WGS) entry which is preliminary data.</text>
</comment>
<protein>
    <submittedName>
        <fullName evidence="2">TAXI family TRAP transporter solute-binding subunit</fullName>
    </submittedName>
</protein>
<feature type="signal peptide" evidence="1">
    <location>
        <begin position="1"/>
        <end position="21"/>
    </location>
</feature>
<feature type="chain" id="PRO_5047327671" evidence="1">
    <location>
        <begin position="22"/>
        <end position="332"/>
    </location>
</feature>
<dbReference type="SUPFAM" id="SSF53850">
    <property type="entry name" value="Periplasmic binding protein-like II"/>
    <property type="match status" value="1"/>
</dbReference>
<gene>
    <name evidence="2" type="ORF">H9634_02185</name>
</gene>
<dbReference type="PANTHER" id="PTHR42941:SF1">
    <property type="entry name" value="SLL1037 PROTEIN"/>
    <property type="match status" value="1"/>
</dbReference>
<evidence type="ECO:0000256" key="1">
    <source>
        <dbReference type="SAM" id="SignalP"/>
    </source>
</evidence>